<keyword evidence="6" id="KW-0067">ATP-binding</keyword>
<keyword evidence="10" id="KW-0812">Transmembrane</keyword>
<dbReference type="PANTHER" id="PTHR43065">
    <property type="entry name" value="SENSOR HISTIDINE KINASE"/>
    <property type="match status" value="1"/>
</dbReference>
<feature type="domain" description="Histidine kinase" evidence="11">
    <location>
        <begin position="398"/>
        <end position="606"/>
    </location>
</feature>
<proteinExistence type="predicted"/>
<reference evidence="13" key="1">
    <citation type="journal article" date="2014" name="Int. J. Syst. Evol. Microbiol.">
        <title>Complete genome of a new Firmicutes species belonging to the dominant human colonic microbiota ('Ruminococcus bicirculans') reveals two chromosomes and a selective capacity to utilize plant glucans.</title>
        <authorList>
            <consortium name="NISC Comparative Sequencing Program"/>
            <person name="Wegmann U."/>
            <person name="Louis P."/>
            <person name="Goesmann A."/>
            <person name="Henrissat B."/>
            <person name="Duncan S.H."/>
            <person name="Flint H.J."/>
        </authorList>
    </citation>
    <scope>NUCLEOTIDE SEQUENCE</scope>
    <source>
        <strain evidence="13">VKM B-1499</strain>
    </source>
</reference>
<dbReference type="Pfam" id="PF02518">
    <property type="entry name" value="HATPase_c"/>
    <property type="match status" value="1"/>
</dbReference>
<evidence type="ECO:0000259" key="12">
    <source>
        <dbReference type="PROSITE" id="PS50112"/>
    </source>
</evidence>
<dbReference type="EC" id="2.7.13.3" evidence="2"/>
<feature type="coiled-coil region" evidence="8">
    <location>
        <begin position="362"/>
        <end position="389"/>
    </location>
</feature>
<feature type="transmembrane region" description="Helical" evidence="10">
    <location>
        <begin position="12"/>
        <end position="32"/>
    </location>
</feature>
<evidence type="ECO:0000259" key="11">
    <source>
        <dbReference type="PROSITE" id="PS50109"/>
    </source>
</evidence>
<reference evidence="13" key="2">
    <citation type="submission" date="2023-01" db="EMBL/GenBank/DDBJ databases">
        <authorList>
            <person name="Sun Q."/>
            <person name="Evtushenko L."/>
        </authorList>
    </citation>
    <scope>NUCLEOTIDE SEQUENCE</scope>
    <source>
        <strain evidence="13">VKM B-1499</strain>
    </source>
</reference>
<dbReference type="InterPro" id="IPR000014">
    <property type="entry name" value="PAS"/>
</dbReference>
<dbReference type="Gene3D" id="1.10.287.130">
    <property type="match status" value="1"/>
</dbReference>
<dbReference type="PROSITE" id="PS50112">
    <property type="entry name" value="PAS"/>
    <property type="match status" value="1"/>
</dbReference>
<organism evidence="13 14">
    <name type="scientific">Brevundimonas intermedia</name>
    <dbReference type="NCBI Taxonomy" id="74315"/>
    <lineage>
        <taxon>Bacteria</taxon>
        <taxon>Pseudomonadati</taxon>
        <taxon>Pseudomonadota</taxon>
        <taxon>Alphaproteobacteria</taxon>
        <taxon>Caulobacterales</taxon>
        <taxon>Caulobacteraceae</taxon>
        <taxon>Brevundimonas</taxon>
    </lineage>
</organism>
<dbReference type="SUPFAM" id="SSF55785">
    <property type="entry name" value="PYP-like sensor domain (PAS domain)"/>
    <property type="match status" value="2"/>
</dbReference>
<keyword evidence="10" id="KW-0472">Membrane</keyword>
<dbReference type="InterPro" id="IPR005467">
    <property type="entry name" value="His_kinase_dom"/>
</dbReference>
<keyword evidence="4" id="KW-0547">Nucleotide-binding</keyword>
<feature type="region of interest" description="Disordered" evidence="9">
    <location>
        <begin position="589"/>
        <end position="628"/>
    </location>
</feature>
<dbReference type="PANTHER" id="PTHR43065:SF46">
    <property type="entry name" value="C4-DICARBOXYLATE TRANSPORT SENSOR PROTEIN DCTB"/>
    <property type="match status" value="1"/>
</dbReference>
<dbReference type="PROSITE" id="PS50109">
    <property type="entry name" value="HIS_KIN"/>
    <property type="match status" value="1"/>
</dbReference>
<dbReference type="Gene3D" id="3.30.565.10">
    <property type="entry name" value="Histidine kinase-like ATPase, C-terminal domain"/>
    <property type="match status" value="1"/>
</dbReference>
<dbReference type="InterPro" id="IPR003594">
    <property type="entry name" value="HATPase_dom"/>
</dbReference>
<evidence type="ECO:0000256" key="4">
    <source>
        <dbReference type="ARBA" id="ARBA00022741"/>
    </source>
</evidence>
<evidence type="ECO:0000256" key="3">
    <source>
        <dbReference type="ARBA" id="ARBA00022679"/>
    </source>
</evidence>
<dbReference type="SMART" id="SM00387">
    <property type="entry name" value="HATPase_c"/>
    <property type="match status" value="1"/>
</dbReference>
<accession>A0ABQ5T8P2</accession>
<protein>
    <recommendedName>
        <fullName evidence="2">histidine kinase</fullName>
        <ecNumber evidence="2">2.7.13.3</ecNumber>
    </recommendedName>
</protein>
<evidence type="ECO:0000256" key="5">
    <source>
        <dbReference type="ARBA" id="ARBA00022777"/>
    </source>
</evidence>
<dbReference type="Proteomes" id="UP001143509">
    <property type="component" value="Unassembled WGS sequence"/>
</dbReference>
<dbReference type="EMBL" id="BSFD01000004">
    <property type="protein sequence ID" value="GLK48768.1"/>
    <property type="molecule type" value="Genomic_DNA"/>
</dbReference>
<comment type="caution">
    <text evidence="13">The sequence shown here is derived from an EMBL/GenBank/DDBJ whole genome shotgun (WGS) entry which is preliminary data.</text>
</comment>
<keyword evidence="7" id="KW-0902">Two-component regulatory system</keyword>
<dbReference type="SMART" id="SM00091">
    <property type="entry name" value="PAS"/>
    <property type="match status" value="2"/>
</dbReference>
<dbReference type="SUPFAM" id="SSF47384">
    <property type="entry name" value="Homodimeric domain of signal transducing histidine kinase"/>
    <property type="match status" value="1"/>
</dbReference>
<evidence type="ECO:0000313" key="14">
    <source>
        <dbReference type="Proteomes" id="UP001143509"/>
    </source>
</evidence>
<gene>
    <name evidence="13" type="ORF">GCM10017620_17410</name>
</gene>
<evidence type="ECO:0000256" key="8">
    <source>
        <dbReference type="SAM" id="Coils"/>
    </source>
</evidence>
<dbReference type="InterPro" id="IPR035965">
    <property type="entry name" value="PAS-like_dom_sf"/>
</dbReference>
<evidence type="ECO:0000256" key="10">
    <source>
        <dbReference type="SAM" id="Phobius"/>
    </source>
</evidence>
<dbReference type="Gene3D" id="3.30.450.20">
    <property type="entry name" value="PAS domain"/>
    <property type="match status" value="2"/>
</dbReference>
<dbReference type="RefSeq" id="WP_271164986.1">
    <property type="nucleotide sequence ID" value="NZ_BSFD01000004.1"/>
</dbReference>
<dbReference type="CDD" id="cd00130">
    <property type="entry name" value="PAS"/>
    <property type="match status" value="2"/>
</dbReference>
<feature type="compositionally biased region" description="Basic and acidic residues" evidence="9">
    <location>
        <begin position="604"/>
        <end position="619"/>
    </location>
</feature>
<evidence type="ECO:0000256" key="7">
    <source>
        <dbReference type="ARBA" id="ARBA00023012"/>
    </source>
</evidence>
<feature type="domain" description="PAS" evidence="12">
    <location>
        <begin position="55"/>
        <end position="99"/>
    </location>
</feature>
<dbReference type="Pfam" id="PF08448">
    <property type="entry name" value="PAS_4"/>
    <property type="match status" value="2"/>
</dbReference>
<dbReference type="InterPro" id="IPR036890">
    <property type="entry name" value="HATPase_C_sf"/>
</dbReference>
<keyword evidence="8" id="KW-0175">Coiled coil</keyword>
<evidence type="ECO:0000256" key="9">
    <source>
        <dbReference type="SAM" id="MobiDB-lite"/>
    </source>
</evidence>
<evidence type="ECO:0000256" key="6">
    <source>
        <dbReference type="ARBA" id="ARBA00022840"/>
    </source>
</evidence>
<evidence type="ECO:0000256" key="1">
    <source>
        <dbReference type="ARBA" id="ARBA00000085"/>
    </source>
</evidence>
<keyword evidence="3" id="KW-0808">Transferase</keyword>
<dbReference type="SUPFAM" id="SSF55874">
    <property type="entry name" value="ATPase domain of HSP90 chaperone/DNA topoisomerase II/histidine kinase"/>
    <property type="match status" value="1"/>
</dbReference>
<keyword evidence="5" id="KW-0418">Kinase</keyword>
<evidence type="ECO:0000256" key="2">
    <source>
        <dbReference type="ARBA" id="ARBA00012438"/>
    </source>
</evidence>
<evidence type="ECO:0000313" key="13">
    <source>
        <dbReference type="EMBL" id="GLK48768.1"/>
    </source>
</evidence>
<name>A0ABQ5T8P2_9CAUL</name>
<dbReference type="InterPro" id="IPR013656">
    <property type="entry name" value="PAS_4"/>
</dbReference>
<sequence length="628" mass="66639">MFLEGEVNWTLIFGILAVVGYAIAAVALWFAVTHGARHASATDQLDLVQKVAESSDKRLFETMNAVPVAMVETDSTGKFVFANRAAHQLLGRRDAELLGLRFHSATWGITFPDGKPIPADLLPSARALRGQTVRGFQHLMMNAATRKKMLVSVTAMPIENDRGQVTGSIAAIVETDVLTTPAIEPAPPPPPPPGRVSLADRVFDAASSALVVVDTEGRIRQANRTALVMLGRGEGVTGSDFADLFLPLDRRTEGRQALRAALSIEDESPAPIETVDADGAGIRWTLLTLTDETDRPDAILLAGAPMVEASTAQPVVSLAEAQSDLALQIEDAPDDSDPVASAIQAAQADFAQREREILAAHNQALLDTIAQAEEAKRAVRAELEAERRMANVGRLAGGVTHDFNALLGVMTSALDLMLRHVDEPERVRRLGQAALAAGQRGERLTRRLSAFSQDEDRTNLQRLDIGVLLSGLETKLRLLAGSAIDLMIETPAQPAFALIDPAAFEGAVLALTRNAVEASNGAGSVAVRLAVLPDGGLKLSVRDSGPGMDADTLRRAAEPFFTTRPDAAGLGLSQAFAFARQSEGVLAIDSTPGEGAEVSVTLPSERDADGERVENRPSTDETAPETAS</sequence>
<comment type="catalytic activity">
    <reaction evidence="1">
        <text>ATP + protein L-histidine = ADP + protein N-phospho-L-histidine.</text>
        <dbReference type="EC" id="2.7.13.3"/>
    </reaction>
</comment>
<dbReference type="PRINTS" id="PR00344">
    <property type="entry name" value="BCTRLSENSOR"/>
</dbReference>
<dbReference type="InterPro" id="IPR036097">
    <property type="entry name" value="HisK_dim/P_sf"/>
</dbReference>
<dbReference type="InterPro" id="IPR004358">
    <property type="entry name" value="Sig_transdc_His_kin-like_C"/>
</dbReference>
<dbReference type="NCBIfam" id="TIGR00229">
    <property type="entry name" value="sensory_box"/>
    <property type="match status" value="1"/>
</dbReference>
<keyword evidence="14" id="KW-1185">Reference proteome</keyword>
<keyword evidence="10" id="KW-1133">Transmembrane helix</keyword>